<dbReference type="GO" id="GO:0003712">
    <property type="term" value="F:transcription coregulator activity"/>
    <property type="evidence" value="ECO:0007669"/>
    <property type="project" value="InterPro"/>
</dbReference>
<feature type="region of interest" description="Disordered" evidence="6">
    <location>
        <begin position="144"/>
        <end position="210"/>
    </location>
</feature>
<evidence type="ECO:0000313" key="9">
    <source>
        <dbReference type="Proteomes" id="UP000292702"/>
    </source>
</evidence>
<dbReference type="InterPro" id="IPR046468">
    <property type="entry name" value="Spt20-like_SEP"/>
</dbReference>
<feature type="compositionally biased region" description="Low complexity" evidence="6">
    <location>
        <begin position="594"/>
        <end position="604"/>
    </location>
</feature>
<protein>
    <submittedName>
        <fullName evidence="8">Transcription factor spt20</fullName>
    </submittedName>
</protein>
<name>A0A4R0RUQ2_9APHY</name>
<reference evidence="8 9" key="1">
    <citation type="submission" date="2018-11" db="EMBL/GenBank/DDBJ databases">
        <title>Genome assembly of Steccherinum ochraceum LE-BIN_3174, the white-rot fungus of the Steccherinaceae family (The Residual Polyporoid clade, Polyporales, Basidiomycota).</title>
        <authorList>
            <person name="Fedorova T.V."/>
            <person name="Glazunova O.A."/>
            <person name="Landesman E.O."/>
            <person name="Moiseenko K.V."/>
            <person name="Psurtseva N.V."/>
            <person name="Savinova O.S."/>
            <person name="Shakhova N.V."/>
            <person name="Tyazhelova T.V."/>
            <person name="Vasina D.V."/>
        </authorList>
    </citation>
    <scope>NUCLEOTIDE SEQUENCE [LARGE SCALE GENOMIC DNA]</scope>
    <source>
        <strain evidence="8 9">LE-BIN_3174</strain>
    </source>
</reference>
<proteinExistence type="predicted"/>
<keyword evidence="5" id="KW-0539">Nucleus</keyword>
<evidence type="ECO:0000313" key="8">
    <source>
        <dbReference type="EMBL" id="TCD71796.1"/>
    </source>
</evidence>
<dbReference type="InterPro" id="IPR013907">
    <property type="entry name" value="Sds3"/>
</dbReference>
<dbReference type="SMART" id="SM01401">
    <property type="entry name" value="Sds3"/>
    <property type="match status" value="1"/>
</dbReference>
<gene>
    <name evidence="8" type="primary">SPT20</name>
    <name evidence="8" type="ORF">EIP91_003139</name>
</gene>
<dbReference type="AlphaFoldDB" id="A0A4R0RUQ2"/>
<evidence type="ECO:0000256" key="6">
    <source>
        <dbReference type="SAM" id="MobiDB-lite"/>
    </source>
</evidence>
<dbReference type="PANTHER" id="PTHR13526:SF8">
    <property type="entry name" value="TRANSCRIPTION FACTOR SPT20 HOMOLOG"/>
    <property type="match status" value="1"/>
</dbReference>
<dbReference type="Proteomes" id="UP000292702">
    <property type="component" value="Unassembled WGS sequence"/>
</dbReference>
<organism evidence="8 9">
    <name type="scientific">Steccherinum ochraceum</name>
    <dbReference type="NCBI Taxonomy" id="92696"/>
    <lineage>
        <taxon>Eukaryota</taxon>
        <taxon>Fungi</taxon>
        <taxon>Dikarya</taxon>
        <taxon>Basidiomycota</taxon>
        <taxon>Agaricomycotina</taxon>
        <taxon>Agaricomycetes</taxon>
        <taxon>Polyporales</taxon>
        <taxon>Steccherinaceae</taxon>
        <taxon>Steccherinum</taxon>
    </lineage>
</organism>
<dbReference type="OrthoDB" id="1932706at2759"/>
<evidence type="ECO:0000256" key="4">
    <source>
        <dbReference type="ARBA" id="ARBA00023163"/>
    </source>
</evidence>
<comment type="subcellular location">
    <subcellularLocation>
        <location evidence="1">Nucleus</location>
    </subcellularLocation>
</comment>
<feature type="region of interest" description="Disordered" evidence="6">
    <location>
        <begin position="541"/>
        <end position="742"/>
    </location>
</feature>
<feature type="compositionally biased region" description="Basic and acidic residues" evidence="6">
    <location>
        <begin position="144"/>
        <end position="155"/>
    </location>
</feature>
<keyword evidence="4" id="KW-0804">Transcription</keyword>
<feature type="compositionally biased region" description="Pro residues" evidence="6">
    <location>
        <begin position="570"/>
        <end position="585"/>
    </location>
</feature>
<evidence type="ECO:0000256" key="5">
    <source>
        <dbReference type="ARBA" id="ARBA00023242"/>
    </source>
</evidence>
<evidence type="ECO:0000256" key="1">
    <source>
        <dbReference type="ARBA" id="ARBA00004123"/>
    </source>
</evidence>
<feature type="region of interest" description="Disordered" evidence="6">
    <location>
        <begin position="231"/>
        <end position="264"/>
    </location>
</feature>
<evidence type="ECO:0000256" key="2">
    <source>
        <dbReference type="ARBA" id="ARBA00022491"/>
    </source>
</evidence>
<feature type="compositionally biased region" description="Pro residues" evidence="6">
    <location>
        <begin position="547"/>
        <end position="560"/>
    </location>
</feature>
<dbReference type="EMBL" id="RWJN01000002">
    <property type="protein sequence ID" value="TCD71796.1"/>
    <property type="molecule type" value="Genomic_DNA"/>
</dbReference>
<dbReference type="Pfam" id="PF08598">
    <property type="entry name" value="Sds3"/>
    <property type="match status" value="1"/>
</dbReference>
<sequence length="976" mass="105041">MPPQRGVFALPQHPHAMTAGPSNAVQAALEDPKRKRKEIAARLGKEIGERREDSGRQFAESIAELNTVSFHLSTRPDTVPAYRLRLYPLSLERSALLASAGLQERYALESIQTAYEEERAKVEEEHKRGRERIRERMIEGIEERRRRAREEKDGEGAAGDATLDAQSRPHITRKLRKLGGTSPPPTPQPNQHNVVNGGIPSIAQGPITTGPFLNPNSLSIDDLPSPFPLPLVAANQNASSGYGPPAQGTNGRRRPKGAGREAQAVGGLGKSIGYLSSCKEAEIEHDLVISDARRAPVLLVLASAHVQHDSPAPPPFHVCMAGYNITRSVDELLETNKASPPSFSVHFYPEHWTLNSGSKFLYNNQVASLLDDIRAQRIPNDFLELFDSAKVPFYDGHMIVELLDYRPLKAKDPILEAPEKTRVVLSPTAETLWTNLCLLSQKAGNVWTDEDVLEVEAKILMSTAPPLCLDPDPHLGRIVNSIVRVSAPPAPPSLKRKAAAMEMEEDEMERARRAKIMQYMNPKLHRSAVPSYRILDVLQKMRSQKTQPPPASTTPAPAPSATPALAPTSTPVPAPPAPAPIPTPIQYPSSVPIASTRVATTPVSTPTPPPHRPPSVVSETKKKGKASEPGPSPLMRPPSTIPPAIPPHMQAHYTANPAGRNTPAPQIARTPRPPSAAGSVGSPRVPEKRPPSVAKVQQPVQHVQPGQHSQQPPQRIQPSPAQSVPPQAQPQQPPNGANFKSNIPSATANFIAQQGAKAQKTPQQQNNMYQLQYYSQQMAANARMGQQQNPSASPAPMNAAVAQAAAAAAQRNSPMIATQQLAARSPMPQHQPGQQMPHPGQQFNYAAMNQYNQMRAAAAAGHAPHGQLMPHHMVNGAAANAAAGQSGQTTQDQQVHPTAQMVASYQAAHMFNMNYPQMQMNMGVGGMPRAGVPAGYWSVGVGRGMPMANGQHQMPGMAGHPQQLGTAGKAGGMQGS</sequence>
<dbReference type="GO" id="GO:0006357">
    <property type="term" value="P:regulation of transcription by RNA polymerase II"/>
    <property type="evidence" value="ECO:0007669"/>
    <property type="project" value="TreeGrafter"/>
</dbReference>
<dbReference type="PANTHER" id="PTHR13526">
    <property type="entry name" value="TRANSCRIPTION FACTOR SPT20 HOMOLOG"/>
    <property type="match status" value="1"/>
</dbReference>
<dbReference type="GO" id="GO:0000124">
    <property type="term" value="C:SAGA complex"/>
    <property type="evidence" value="ECO:0007669"/>
    <property type="project" value="InterPro"/>
</dbReference>
<feature type="region of interest" description="Disordered" evidence="6">
    <location>
        <begin position="1"/>
        <end position="22"/>
    </location>
</feature>
<keyword evidence="3" id="KW-0805">Transcription regulation</keyword>
<dbReference type="InterPro" id="IPR021950">
    <property type="entry name" value="Spt20"/>
</dbReference>
<feature type="domain" description="Spt20-like SEP" evidence="7">
    <location>
        <begin position="339"/>
        <end position="478"/>
    </location>
</feature>
<feature type="compositionally biased region" description="Low complexity" evidence="6">
    <location>
        <begin position="696"/>
        <end position="726"/>
    </location>
</feature>
<keyword evidence="9" id="KW-1185">Reference proteome</keyword>
<feature type="compositionally biased region" description="Pro residues" evidence="6">
    <location>
        <begin position="630"/>
        <end position="646"/>
    </location>
</feature>
<dbReference type="STRING" id="92696.A0A4R0RUQ2"/>
<dbReference type="Pfam" id="PF12090">
    <property type="entry name" value="Spt20_SEP"/>
    <property type="match status" value="1"/>
</dbReference>
<keyword evidence="2" id="KW-0678">Repressor</keyword>
<dbReference type="PRINTS" id="PR01217">
    <property type="entry name" value="PRICHEXTENSN"/>
</dbReference>
<evidence type="ECO:0000259" key="7">
    <source>
        <dbReference type="Pfam" id="PF12090"/>
    </source>
</evidence>
<dbReference type="GO" id="GO:0005654">
    <property type="term" value="C:nucleoplasm"/>
    <property type="evidence" value="ECO:0007669"/>
    <property type="project" value="UniProtKB-ARBA"/>
</dbReference>
<accession>A0A4R0RUQ2</accession>
<comment type="caution">
    <text evidence="8">The sequence shown here is derived from an EMBL/GenBank/DDBJ whole genome shotgun (WGS) entry which is preliminary data.</text>
</comment>
<evidence type="ECO:0000256" key="3">
    <source>
        <dbReference type="ARBA" id="ARBA00023015"/>
    </source>
</evidence>